<organism evidence="1 2">
    <name type="scientific">Cocleimonas flava</name>
    <dbReference type="NCBI Taxonomy" id="634765"/>
    <lineage>
        <taxon>Bacteria</taxon>
        <taxon>Pseudomonadati</taxon>
        <taxon>Pseudomonadota</taxon>
        <taxon>Gammaproteobacteria</taxon>
        <taxon>Thiotrichales</taxon>
        <taxon>Thiotrichaceae</taxon>
        <taxon>Cocleimonas</taxon>
    </lineage>
</organism>
<comment type="caution">
    <text evidence="1">The sequence shown here is derived from an EMBL/GenBank/DDBJ whole genome shotgun (WGS) entry which is preliminary data.</text>
</comment>
<dbReference type="OrthoDB" id="7060193at2"/>
<sequence length="271" mass="31026">MNDNHQTIKPIGKYSEDIDWDIIYRTFHNPKDIAERIAFELADHQAPVIFCGFPETAAYLATATELQFVDKSAVVTQRTEERYSDIHSVTQGDISAILKDTPTRNVVISCRLSAFWQTEQDFEALANAILAHPRDQIIIDFFDREAVFEGMHIYYHAEAPEADSEVAENNAQKEKIQQSGDWDFKQFDDIQSTNPAIQIANIDVSYFIENANNSKNDINFTYETRRAFFTKMAILNWCTKTFPNYETTLATGLLEGDPSFLVSLNHFKKLS</sequence>
<proteinExistence type="predicted"/>
<evidence type="ECO:0000313" key="2">
    <source>
        <dbReference type="Proteomes" id="UP000294887"/>
    </source>
</evidence>
<dbReference type="EMBL" id="SMFQ01000003">
    <property type="protein sequence ID" value="TCJ87419.1"/>
    <property type="molecule type" value="Genomic_DNA"/>
</dbReference>
<keyword evidence="2" id="KW-1185">Reference proteome</keyword>
<accession>A0A4R1F4I7</accession>
<dbReference type="RefSeq" id="WP_131905695.1">
    <property type="nucleotide sequence ID" value="NZ_BAAAFU010000004.1"/>
</dbReference>
<dbReference type="Proteomes" id="UP000294887">
    <property type="component" value="Unassembled WGS sequence"/>
</dbReference>
<dbReference type="AlphaFoldDB" id="A0A4R1F4I7"/>
<name>A0A4R1F4I7_9GAMM</name>
<reference evidence="1 2" key="1">
    <citation type="submission" date="2019-03" db="EMBL/GenBank/DDBJ databases">
        <title>Genomic Encyclopedia of Type Strains, Phase IV (KMG-IV): sequencing the most valuable type-strain genomes for metagenomic binning, comparative biology and taxonomic classification.</title>
        <authorList>
            <person name="Goeker M."/>
        </authorList>
    </citation>
    <scope>NUCLEOTIDE SEQUENCE [LARGE SCALE GENOMIC DNA]</scope>
    <source>
        <strain evidence="1 2">DSM 24830</strain>
    </source>
</reference>
<evidence type="ECO:0008006" key="3">
    <source>
        <dbReference type="Google" id="ProtNLM"/>
    </source>
</evidence>
<evidence type="ECO:0000313" key="1">
    <source>
        <dbReference type="EMBL" id="TCJ87419.1"/>
    </source>
</evidence>
<protein>
    <recommendedName>
        <fullName evidence="3">Methyltransferase family protein</fullName>
    </recommendedName>
</protein>
<gene>
    <name evidence="1" type="ORF">EV695_1929</name>
</gene>